<feature type="region of interest" description="Disordered" evidence="1">
    <location>
        <begin position="61"/>
        <end position="89"/>
    </location>
</feature>
<organism evidence="2 3">
    <name type="scientific">Ambispora gerdemannii</name>
    <dbReference type="NCBI Taxonomy" id="144530"/>
    <lineage>
        <taxon>Eukaryota</taxon>
        <taxon>Fungi</taxon>
        <taxon>Fungi incertae sedis</taxon>
        <taxon>Mucoromycota</taxon>
        <taxon>Glomeromycotina</taxon>
        <taxon>Glomeromycetes</taxon>
        <taxon>Archaeosporales</taxon>
        <taxon>Ambisporaceae</taxon>
        <taxon>Ambispora</taxon>
    </lineage>
</organism>
<keyword evidence="3" id="KW-1185">Reference proteome</keyword>
<dbReference type="EMBL" id="CAJVPL010000117">
    <property type="protein sequence ID" value="CAG8449443.1"/>
    <property type="molecule type" value="Genomic_DNA"/>
</dbReference>
<evidence type="ECO:0000313" key="3">
    <source>
        <dbReference type="Proteomes" id="UP000789831"/>
    </source>
</evidence>
<name>A0A9N8VB39_9GLOM</name>
<sequence length="89" mass="10122">MSFGLLPSTTTNRVFPNTQEVTSNTITTPYNINESDNHRTFANQEQQQLLQTILHVTDEEEFDISPPPSYAESMGLINSPPKYETMTRD</sequence>
<reference evidence="2" key="1">
    <citation type="submission" date="2021-06" db="EMBL/GenBank/DDBJ databases">
        <authorList>
            <person name="Kallberg Y."/>
            <person name="Tangrot J."/>
            <person name="Rosling A."/>
        </authorList>
    </citation>
    <scope>NUCLEOTIDE SEQUENCE</scope>
    <source>
        <strain evidence="2">MT106</strain>
    </source>
</reference>
<comment type="caution">
    <text evidence="2">The sequence shown here is derived from an EMBL/GenBank/DDBJ whole genome shotgun (WGS) entry which is preliminary data.</text>
</comment>
<accession>A0A9N8VB39</accession>
<protein>
    <submittedName>
        <fullName evidence="2">6125_t:CDS:1</fullName>
    </submittedName>
</protein>
<dbReference type="AlphaFoldDB" id="A0A9N8VB39"/>
<dbReference type="OrthoDB" id="10615829at2759"/>
<evidence type="ECO:0000313" key="2">
    <source>
        <dbReference type="EMBL" id="CAG8449443.1"/>
    </source>
</evidence>
<evidence type="ECO:0000256" key="1">
    <source>
        <dbReference type="SAM" id="MobiDB-lite"/>
    </source>
</evidence>
<dbReference type="Proteomes" id="UP000789831">
    <property type="component" value="Unassembled WGS sequence"/>
</dbReference>
<proteinExistence type="predicted"/>
<gene>
    <name evidence="2" type="ORF">AGERDE_LOCUS1633</name>
</gene>